<comment type="caution">
    <text evidence="12">The sequence shown here is derived from an EMBL/GenBank/DDBJ whole genome shotgun (WGS) entry which is preliminary data.</text>
</comment>
<keyword evidence="6" id="KW-0378">Hydrolase</keyword>
<dbReference type="EMBL" id="JELW01000209">
    <property type="protein sequence ID" value="EXU94619.1"/>
    <property type="molecule type" value="Genomic_DNA"/>
</dbReference>
<dbReference type="PANTHER" id="PTHR47466:SF1">
    <property type="entry name" value="METALLOPROTEASE MEP1 (AFU_ORTHOLOGUE AFUA_1G07730)-RELATED"/>
    <property type="match status" value="1"/>
</dbReference>
<evidence type="ECO:0000313" key="13">
    <source>
        <dbReference type="Proteomes" id="UP000030151"/>
    </source>
</evidence>
<evidence type="ECO:0000256" key="4">
    <source>
        <dbReference type="ARBA" id="ARBA00022723"/>
    </source>
</evidence>
<evidence type="ECO:0000256" key="2">
    <source>
        <dbReference type="ARBA" id="ARBA00008721"/>
    </source>
</evidence>
<dbReference type="PANTHER" id="PTHR47466">
    <property type="match status" value="1"/>
</dbReference>
<feature type="domain" description="Peptidase M43 pregnancy-associated plasma-A" evidence="11">
    <location>
        <begin position="183"/>
        <end position="253"/>
    </location>
</feature>
<keyword evidence="4" id="KW-0479">Metal-binding</keyword>
<dbReference type="OrthoDB" id="536211at2759"/>
<evidence type="ECO:0000259" key="11">
    <source>
        <dbReference type="Pfam" id="PF05572"/>
    </source>
</evidence>
<evidence type="ECO:0000256" key="6">
    <source>
        <dbReference type="ARBA" id="ARBA00022801"/>
    </source>
</evidence>
<evidence type="ECO:0000256" key="3">
    <source>
        <dbReference type="ARBA" id="ARBA00022670"/>
    </source>
</evidence>
<dbReference type="Gene3D" id="3.40.390.10">
    <property type="entry name" value="Collagenase (Catalytic Domain)"/>
    <property type="match status" value="1"/>
</dbReference>
<dbReference type="Proteomes" id="UP000030151">
    <property type="component" value="Unassembled WGS sequence"/>
</dbReference>
<accession>A0A014MU31</accession>
<evidence type="ECO:0000256" key="10">
    <source>
        <dbReference type="SAM" id="SignalP"/>
    </source>
</evidence>
<comment type="similarity">
    <text evidence="2">Belongs to the peptidase M43B family.</text>
</comment>
<feature type="chain" id="PRO_5001472332" evidence="10">
    <location>
        <begin position="20"/>
        <end position="302"/>
    </location>
</feature>
<reference evidence="12 13" key="1">
    <citation type="submission" date="2014-02" db="EMBL/GenBank/DDBJ databases">
        <title>The genome sequence of the entomopathogenic fungus Metarhizium robertsii ARSEF 2575.</title>
        <authorList>
            <person name="Giuliano Garisto Donzelli B."/>
            <person name="Roe B.A."/>
            <person name="Macmil S.L."/>
            <person name="Krasnoff S.B."/>
            <person name="Gibson D.M."/>
        </authorList>
    </citation>
    <scope>NUCLEOTIDE SEQUENCE [LARGE SCALE GENOMIC DNA]</scope>
    <source>
        <strain evidence="12 13">ARSEF 2575</strain>
    </source>
</reference>
<keyword evidence="3" id="KW-0645">Protease</keyword>
<dbReference type="GO" id="GO:0006508">
    <property type="term" value="P:proteolysis"/>
    <property type="evidence" value="ECO:0007669"/>
    <property type="project" value="UniProtKB-KW"/>
</dbReference>
<keyword evidence="9" id="KW-1015">Disulfide bond</keyword>
<keyword evidence="5 10" id="KW-0732">Signal</keyword>
<proteinExistence type="inferred from homology"/>
<evidence type="ECO:0000256" key="9">
    <source>
        <dbReference type="ARBA" id="ARBA00023157"/>
    </source>
</evidence>
<dbReference type="HOGENOM" id="CLU_048726_1_0_1"/>
<dbReference type="GO" id="GO:0008237">
    <property type="term" value="F:metallopeptidase activity"/>
    <property type="evidence" value="ECO:0007669"/>
    <property type="project" value="UniProtKB-KW"/>
</dbReference>
<feature type="signal peptide" evidence="10">
    <location>
        <begin position="1"/>
        <end position="19"/>
    </location>
</feature>
<gene>
    <name evidence="12" type="ORF">X797_012308</name>
</gene>
<dbReference type="Pfam" id="PF05572">
    <property type="entry name" value="Peptidase_M43"/>
    <property type="match status" value="1"/>
</dbReference>
<comment type="function">
    <text evidence="1">Secreted metalloproteinase that allows assimilation of proteinaceous substrates.</text>
</comment>
<dbReference type="SUPFAM" id="SSF55486">
    <property type="entry name" value="Metalloproteases ('zincins'), catalytic domain"/>
    <property type="match status" value="1"/>
</dbReference>
<evidence type="ECO:0000313" key="12">
    <source>
        <dbReference type="EMBL" id="EXU94619.1"/>
    </source>
</evidence>
<protein>
    <submittedName>
        <fullName evidence="12">Peptidase M43 family protein</fullName>
    </submittedName>
</protein>
<evidence type="ECO:0000256" key="1">
    <source>
        <dbReference type="ARBA" id="ARBA00003174"/>
    </source>
</evidence>
<dbReference type="InterPro" id="IPR008754">
    <property type="entry name" value="Peptidase_M43"/>
</dbReference>
<dbReference type="GO" id="GO:0046872">
    <property type="term" value="F:metal ion binding"/>
    <property type="evidence" value="ECO:0007669"/>
    <property type="project" value="UniProtKB-KW"/>
</dbReference>
<keyword evidence="7" id="KW-0862">Zinc</keyword>
<evidence type="ECO:0000256" key="5">
    <source>
        <dbReference type="ARBA" id="ARBA00022729"/>
    </source>
</evidence>
<sequence>MLSFTFLLASSLVATRAFAAFPIRNPKCPDPHDEMPGIMAAHEELAIMEKNSTIKYAAIHVDVYAHVIMSSKPNDENITVGTPCLEIFKAKLADNLANISFTLQDATWVTRDDWGDGSLDKTPAMDIRRSLHRGGPGTLNLYFASEIHFSGVGLDGAGTVPSNLQTDRALLDGCVISKWAVRNQRLMTHEVGHWFGLLHTWEDICNYVGDFIDDTLPSPTICHTNPSDCPNEDNFMSYGDYTSSFSPGQLVRLPGLWAKFRSGANPPRYIKMEKKRIGASSPAALQTDVERLPAPAGFSCGN</sequence>
<dbReference type="AlphaFoldDB" id="A0A014MU31"/>
<evidence type="ECO:0000256" key="8">
    <source>
        <dbReference type="ARBA" id="ARBA00023049"/>
    </source>
</evidence>
<name>A0A014MU31_9HYPO</name>
<evidence type="ECO:0000256" key="7">
    <source>
        <dbReference type="ARBA" id="ARBA00022833"/>
    </source>
</evidence>
<keyword evidence="8" id="KW-0482">Metalloprotease</keyword>
<organism evidence="12 13">
    <name type="scientific">Metarhizium robertsii</name>
    <dbReference type="NCBI Taxonomy" id="568076"/>
    <lineage>
        <taxon>Eukaryota</taxon>
        <taxon>Fungi</taxon>
        <taxon>Dikarya</taxon>
        <taxon>Ascomycota</taxon>
        <taxon>Pezizomycotina</taxon>
        <taxon>Sordariomycetes</taxon>
        <taxon>Hypocreomycetidae</taxon>
        <taxon>Hypocreales</taxon>
        <taxon>Clavicipitaceae</taxon>
        <taxon>Metarhizium</taxon>
    </lineage>
</organism>
<dbReference type="InterPro" id="IPR024079">
    <property type="entry name" value="MetalloPept_cat_dom_sf"/>
</dbReference>